<reference evidence="1" key="1">
    <citation type="submission" date="2021-02" db="EMBL/GenBank/DDBJ databases">
        <authorList>
            <person name="Nowell W R."/>
        </authorList>
    </citation>
    <scope>NUCLEOTIDE SEQUENCE</scope>
</reference>
<evidence type="ECO:0000313" key="1">
    <source>
        <dbReference type="EMBL" id="CAF4304595.1"/>
    </source>
</evidence>
<protein>
    <submittedName>
        <fullName evidence="1">Uncharacterized protein</fullName>
    </submittedName>
</protein>
<organism evidence="1 2">
    <name type="scientific">Rotaria magnacalcarata</name>
    <dbReference type="NCBI Taxonomy" id="392030"/>
    <lineage>
        <taxon>Eukaryota</taxon>
        <taxon>Metazoa</taxon>
        <taxon>Spiralia</taxon>
        <taxon>Gnathifera</taxon>
        <taxon>Rotifera</taxon>
        <taxon>Eurotatoria</taxon>
        <taxon>Bdelloidea</taxon>
        <taxon>Philodinida</taxon>
        <taxon>Philodinidae</taxon>
        <taxon>Rotaria</taxon>
    </lineage>
</organism>
<accession>A0A8S2U8Y1</accession>
<dbReference type="AlphaFoldDB" id="A0A8S2U8Y1"/>
<gene>
    <name evidence="1" type="ORF">BYL167_LOCUS27640</name>
</gene>
<feature type="non-terminal residue" evidence="1">
    <location>
        <position position="1"/>
    </location>
</feature>
<proteinExistence type="predicted"/>
<dbReference type="EMBL" id="CAJOBH010036374">
    <property type="protein sequence ID" value="CAF4304595.1"/>
    <property type="molecule type" value="Genomic_DNA"/>
</dbReference>
<sequence>SLIGKLATKQLLERYLISMIENGEIPLGKLIFRSDKLNFLLSLANEYDQQMLVDTEHSLVHMVRIKTRLIELRMQTLTLKTLCRIKIKN</sequence>
<comment type="caution">
    <text evidence="1">The sequence shown here is derived from an EMBL/GenBank/DDBJ whole genome shotgun (WGS) entry which is preliminary data.</text>
</comment>
<evidence type="ECO:0000313" key="2">
    <source>
        <dbReference type="Proteomes" id="UP000681967"/>
    </source>
</evidence>
<name>A0A8S2U8Y1_9BILA</name>
<dbReference type="Proteomes" id="UP000681967">
    <property type="component" value="Unassembled WGS sequence"/>
</dbReference>